<keyword evidence="2" id="KW-1185">Reference proteome</keyword>
<dbReference type="Proteomes" id="UP000225706">
    <property type="component" value="Unassembled WGS sequence"/>
</dbReference>
<dbReference type="AlphaFoldDB" id="A0A2B4SDC7"/>
<sequence length="163" mass="17715">MTDEILREPLKLFIKDNKVVERNMKAATSSSDPIHLAGSSEDLPNLQKLQTDAVAKTVPAILKGLFATPTLPKQNNPADYDSDYDMKAGMKEDIKKQLGYTKTKEVSLFDEGLSERHSAFIVVARPILAALSALDGVGGDIESDNVDPDSIMLLFYSAMPTSG</sequence>
<evidence type="ECO:0000313" key="1">
    <source>
        <dbReference type="EMBL" id="PFX26598.1"/>
    </source>
</evidence>
<organism evidence="1 2">
    <name type="scientific">Stylophora pistillata</name>
    <name type="common">Smooth cauliflower coral</name>
    <dbReference type="NCBI Taxonomy" id="50429"/>
    <lineage>
        <taxon>Eukaryota</taxon>
        <taxon>Metazoa</taxon>
        <taxon>Cnidaria</taxon>
        <taxon>Anthozoa</taxon>
        <taxon>Hexacorallia</taxon>
        <taxon>Scleractinia</taxon>
        <taxon>Astrocoeniina</taxon>
        <taxon>Pocilloporidae</taxon>
        <taxon>Stylophora</taxon>
    </lineage>
</organism>
<comment type="caution">
    <text evidence="1">The sequence shown here is derived from an EMBL/GenBank/DDBJ whole genome shotgun (WGS) entry which is preliminary data.</text>
</comment>
<reference evidence="2" key="1">
    <citation type="journal article" date="2017" name="bioRxiv">
        <title>Comparative analysis of the genomes of Stylophora pistillata and Acropora digitifera provides evidence for extensive differences between species of corals.</title>
        <authorList>
            <person name="Voolstra C.R."/>
            <person name="Li Y."/>
            <person name="Liew Y.J."/>
            <person name="Baumgarten S."/>
            <person name="Zoccola D."/>
            <person name="Flot J.-F."/>
            <person name="Tambutte S."/>
            <person name="Allemand D."/>
            <person name="Aranda M."/>
        </authorList>
    </citation>
    <scope>NUCLEOTIDE SEQUENCE [LARGE SCALE GENOMIC DNA]</scope>
</reference>
<dbReference type="EMBL" id="LSMT01000122">
    <property type="protein sequence ID" value="PFX26598.1"/>
    <property type="molecule type" value="Genomic_DNA"/>
</dbReference>
<name>A0A2B4SDC7_STYPI</name>
<evidence type="ECO:0000313" key="2">
    <source>
        <dbReference type="Proteomes" id="UP000225706"/>
    </source>
</evidence>
<proteinExistence type="predicted"/>
<protein>
    <submittedName>
        <fullName evidence="1">Uncharacterized protein</fullName>
    </submittedName>
</protein>
<accession>A0A2B4SDC7</accession>
<gene>
    <name evidence="1" type="ORF">AWC38_SpisGene8710</name>
</gene>